<dbReference type="Pfam" id="PF01381">
    <property type="entry name" value="HTH_3"/>
    <property type="match status" value="1"/>
</dbReference>
<dbReference type="EMBL" id="JACIFU010000004">
    <property type="protein sequence ID" value="MBB4175319.1"/>
    <property type="molecule type" value="Genomic_DNA"/>
</dbReference>
<dbReference type="CDD" id="cd00093">
    <property type="entry name" value="HTH_XRE"/>
    <property type="match status" value="1"/>
</dbReference>
<evidence type="ECO:0000256" key="1">
    <source>
        <dbReference type="SAM" id="Phobius"/>
    </source>
</evidence>
<keyword evidence="1" id="KW-0472">Membrane</keyword>
<gene>
    <name evidence="3" type="ORF">GGR93_003112</name>
</gene>
<dbReference type="PROSITE" id="PS50943">
    <property type="entry name" value="HTH_CROC1"/>
    <property type="match status" value="1"/>
</dbReference>
<feature type="transmembrane region" description="Helical" evidence="1">
    <location>
        <begin position="223"/>
        <end position="242"/>
    </location>
</feature>
<feature type="domain" description="HTH cro/C1-type" evidence="2">
    <location>
        <begin position="18"/>
        <end position="74"/>
    </location>
</feature>
<accession>A0A7W6MAC8</accession>
<comment type="caution">
    <text evidence="3">The sequence shown here is derived from an EMBL/GenBank/DDBJ whole genome shotgun (WGS) entry which is preliminary data.</text>
</comment>
<evidence type="ECO:0000313" key="4">
    <source>
        <dbReference type="Proteomes" id="UP000565745"/>
    </source>
</evidence>
<dbReference type="AlphaFoldDB" id="A0A7W6MAC8"/>
<keyword evidence="4" id="KW-1185">Reference proteome</keyword>
<dbReference type="RefSeq" id="WP_025056349.1">
    <property type="nucleotide sequence ID" value="NZ_JACIFU010000004.1"/>
</dbReference>
<organism evidence="3 4">
    <name type="scientific">Sulfitobacter noctilucicola</name>
    <dbReference type="NCBI Taxonomy" id="1342301"/>
    <lineage>
        <taxon>Bacteria</taxon>
        <taxon>Pseudomonadati</taxon>
        <taxon>Pseudomonadota</taxon>
        <taxon>Alphaproteobacteria</taxon>
        <taxon>Rhodobacterales</taxon>
        <taxon>Roseobacteraceae</taxon>
        <taxon>Sulfitobacter</taxon>
    </lineage>
</organism>
<proteinExistence type="predicted"/>
<evidence type="ECO:0000313" key="3">
    <source>
        <dbReference type="EMBL" id="MBB4175319.1"/>
    </source>
</evidence>
<keyword evidence="1" id="KW-0812">Transmembrane</keyword>
<name>A0A7W6MAC8_9RHOB</name>
<sequence length="286" mass="32190">MQRKLTKNDRALTFRARLSQALGESDLTQSGLARAIGVDRSTLSQALGGAATRLPSAHVVGAAAHALGVSSDWLLGLSDRPETAADLVTNSFEISQAPRALVDEQIYAWHREAAGYKIRHVPATLPDMLKTEAMLQWEYGPHLGRTTQQAINASRDRLDWMRQARSEYEIAMPLYEIESFIRGSGYYAGLPVTTRLDQTDQLIALSTQLYPRLRLYQFDARKLYSAPVTIFGPLLAVFYAGGHYMAFRDRARIETFTTDFDVLVREARHTARDFPDVLKDMRQLIR</sequence>
<dbReference type="Gene3D" id="1.10.260.40">
    <property type="entry name" value="lambda repressor-like DNA-binding domains"/>
    <property type="match status" value="1"/>
</dbReference>
<dbReference type="Proteomes" id="UP000565745">
    <property type="component" value="Unassembled WGS sequence"/>
</dbReference>
<dbReference type="GO" id="GO:0003677">
    <property type="term" value="F:DNA binding"/>
    <property type="evidence" value="ECO:0007669"/>
    <property type="project" value="InterPro"/>
</dbReference>
<keyword evidence="1" id="KW-1133">Transmembrane helix</keyword>
<dbReference type="SUPFAM" id="SSF47413">
    <property type="entry name" value="lambda repressor-like DNA-binding domains"/>
    <property type="match status" value="1"/>
</dbReference>
<dbReference type="InterPro" id="IPR010982">
    <property type="entry name" value="Lambda_DNA-bd_dom_sf"/>
</dbReference>
<reference evidence="3 4" key="1">
    <citation type="submission" date="2020-08" db="EMBL/GenBank/DDBJ databases">
        <title>Genomic Encyclopedia of Type Strains, Phase IV (KMG-IV): sequencing the most valuable type-strain genomes for metagenomic binning, comparative biology and taxonomic classification.</title>
        <authorList>
            <person name="Goeker M."/>
        </authorList>
    </citation>
    <scope>NUCLEOTIDE SEQUENCE [LARGE SCALE GENOMIC DNA]</scope>
    <source>
        <strain evidence="3 4">DSM 101015</strain>
    </source>
</reference>
<dbReference type="InterPro" id="IPR001387">
    <property type="entry name" value="Cro/C1-type_HTH"/>
</dbReference>
<protein>
    <submittedName>
        <fullName evidence="3">Transcriptional regulator with XRE-family HTH domain</fullName>
    </submittedName>
</protein>
<evidence type="ECO:0000259" key="2">
    <source>
        <dbReference type="PROSITE" id="PS50943"/>
    </source>
</evidence>
<dbReference type="SMART" id="SM00530">
    <property type="entry name" value="HTH_XRE"/>
    <property type="match status" value="1"/>
</dbReference>
<dbReference type="OrthoDB" id="8895516at2"/>